<evidence type="ECO:0008006" key="3">
    <source>
        <dbReference type="Google" id="ProtNLM"/>
    </source>
</evidence>
<organism evidence="1 2">
    <name type="scientific">Halorubrum distributum JCM 10118</name>
    <dbReference type="NCBI Taxonomy" id="1227468"/>
    <lineage>
        <taxon>Archaea</taxon>
        <taxon>Methanobacteriati</taxon>
        <taxon>Methanobacteriota</taxon>
        <taxon>Stenosarchaea group</taxon>
        <taxon>Halobacteria</taxon>
        <taxon>Halobacteriales</taxon>
        <taxon>Haloferacaceae</taxon>
        <taxon>Halorubrum</taxon>
        <taxon>Halorubrum distributum group</taxon>
    </lineage>
</organism>
<evidence type="ECO:0000313" key="2">
    <source>
        <dbReference type="Proteomes" id="UP000011614"/>
    </source>
</evidence>
<evidence type="ECO:0000313" key="1">
    <source>
        <dbReference type="EMBL" id="ELZ53036.1"/>
    </source>
</evidence>
<protein>
    <recommendedName>
        <fullName evidence="3">Nucleotidase</fullName>
    </recommendedName>
</protein>
<dbReference type="AlphaFoldDB" id="M0EZ21"/>
<dbReference type="InterPro" id="IPR023214">
    <property type="entry name" value="HAD_sf"/>
</dbReference>
<dbReference type="InterPro" id="IPR036412">
    <property type="entry name" value="HAD-like_sf"/>
</dbReference>
<name>M0EZ21_9EURY</name>
<reference evidence="2" key="1">
    <citation type="submission" date="2012-11" db="EMBL/GenBank/DDBJ databases">
        <authorList>
            <person name="Becker E.A."/>
            <person name="Seitzer P."/>
            <person name="Tritt A."/>
            <person name="Larsen D."/>
            <person name="Yao A."/>
            <person name="Wu D."/>
            <person name="Darling A."/>
            <person name="Eisen J.A."/>
            <person name="Facciotti M.T."/>
        </authorList>
    </citation>
    <scope>NUCLEOTIDE SEQUENCE [LARGE SCALE GENOMIC DNA]</scope>
    <source>
        <strain evidence="2">JCM 10118</strain>
    </source>
</reference>
<dbReference type="Gene3D" id="3.40.50.1000">
    <property type="entry name" value="HAD superfamily/HAD-like"/>
    <property type="match status" value="1"/>
</dbReference>
<gene>
    <name evidence="1" type="ORF">C466_10772</name>
</gene>
<proteinExistence type="predicted"/>
<dbReference type="EMBL" id="AOJN01000049">
    <property type="protein sequence ID" value="ELZ53036.1"/>
    <property type="molecule type" value="Genomic_DNA"/>
</dbReference>
<dbReference type="Proteomes" id="UP000011614">
    <property type="component" value="Unassembled WGS sequence"/>
</dbReference>
<comment type="caution">
    <text evidence="1">The sequence shown here is derived from an EMBL/GenBank/DDBJ whole genome shotgun (WGS) entry which is preliminary data.</text>
</comment>
<accession>M0EZ21</accession>
<dbReference type="SUPFAM" id="SSF56784">
    <property type="entry name" value="HAD-like"/>
    <property type="match status" value="1"/>
</dbReference>
<reference evidence="1 2" key="2">
    <citation type="journal article" date="2014" name="PLoS Genet.">
        <title>Phylogenetically driven sequencing of extremely halophilic archaea reveals strategies for static and dynamic osmo-response.</title>
        <authorList>
            <person name="Becker E.A."/>
            <person name="Seitzer P.M."/>
            <person name="Tritt A."/>
            <person name="Larsen D."/>
            <person name="Krusor M."/>
            <person name="Yao A.I."/>
            <person name="Wu D."/>
            <person name="Madern D."/>
            <person name="Eisen J.A."/>
            <person name="Darling A.E."/>
            <person name="Facciotti M.T."/>
        </authorList>
    </citation>
    <scope>NUCLEOTIDE SEQUENCE [LARGE SCALE GENOMIC DNA]</scope>
    <source>
        <strain evidence="1 2">JCM 10118</strain>
    </source>
</reference>
<sequence>MVEDSIKEFDGRQLDRPVIAVDFDGVVTSPHALKSQEFQIRGYDISEQQTDRNYCLNVRNIEKADYEAVSHAVNVARLDQVPIRNKAAAGLQQLVDEGLYPVLVTSRHDEEIPPMLRYVRKHRLPVSEYLNTGRDPKIDAAKTLGARIIVDDSLSKLERFLEEEDGEWTLIFFQNKANSYVESVPERVHVVDGWDALVTCILQES</sequence>
<dbReference type="RefSeq" id="WP_004599788.1">
    <property type="nucleotide sequence ID" value="NZ_AOJN01000049.1"/>
</dbReference>